<comment type="caution">
    <text evidence="7">The sequence shown here is derived from an EMBL/GenBank/DDBJ whole genome shotgun (WGS) entry which is preliminary data.</text>
</comment>
<dbReference type="AlphaFoldDB" id="A0A1G2DG53"/>
<reference evidence="7 8" key="1">
    <citation type="journal article" date="2016" name="Nat. Commun.">
        <title>Thousands of microbial genomes shed light on interconnected biogeochemical processes in an aquifer system.</title>
        <authorList>
            <person name="Anantharaman K."/>
            <person name="Brown C.T."/>
            <person name="Hug L.A."/>
            <person name="Sharon I."/>
            <person name="Castelle C.J."/>
            <person name="Probst A.J."/>
            <person name="Thomas B.C."/>
            <person name="Singh A."/>
            <person name="Wilkins M.J."/>
            <person name="Karaoz U."/>
            <person name="Brodie E.L."/>
            <person name="Williams K.H."/>
            <person name="Hubbard S.S."/>
            <person name="Banfield J.F."/>
        </authorList>
    </citation>
    <scope>NUCLEOTIDE SEQUENCE [LARGE SCALE GENOMIC DNA]</scope>
</reference>
<keyword evidence="5" id="KW-0456">Lyase</keyword>
<dbReference type="Gene3D" id="3.20.20.70">
    <property type="entry name" value="Aldolase class I"/>
    <property type="match status" value="1"/>
</dbReference>
<dbReference type="GO" id="GO:0004332">
    <property type="term" value="F:fructose-bisphosphate aldolase activity"/>
    <property type="evidence" value="ECO:0007669"/>
    <property type="project" value="UniProtKB-EC"/>
</dbReference>
<dbReference type="Proteomes" id="UP000178636">
    <property type="component" value="Unassembled WGS sequence"/>
</dbReference>
<dbReference type="PANTHER" id="PTHR11627">
    <property type="entry name" value="FRUCTOSE-BISPHOSPHATE ALDOLASE"/>
    <property type="match status" value="1"/>
</dbReference>
<protein>
    <recommendedName>
        <fullName evidence="3">fructose-bisphosphate aldolase</fullName>
        <ecNumber evidence="3">4.1.2.13</ecNumber>
    </recommendedName>
    <alternativeName>
        <fullName evidence="6">Fructose-bisphosphate aldolase class I</fullName>
    </alternativeName>
</protein>
<keyword evidence="4" id="KW-0324">Glycolysis</keyword>
<gene>
    <name evidence="7" type="ORF">A3C93_00355</name>
</gene>
<name>A0A1G2DG53_9BACT</name>
<dbReference type="STRING" id="1798664.A3C93_00355"/>
<evidence type="ECO:0000256" key="6">
    <source>
        <dbReference type="ARBA" id="ARBA00029799"/>
    </source>
</evidence>
<organism evidence="7 8">
    <name type="scientific">Candidatus Lloydbacteria bacterium RIFCSPHIGHO2_02_FULL_54_17</name>
    <dbReference type="NCBI Taxonomy" id="1798664"/>
    <lineage>
        <taxon>Bacteria</taxon>
        <taxon>Candidatus Lloydiibacteriota</taxon>
    </lineage>
</organism>
<dbReference type="InterPro" id="IPR013785">
    <property type="entry name" value="Aldolase_TIM"/>
</dbReference>
<evidence type="ECO:0000256" key="2">
    <source>
        <dbReference type="ARBA" id="ARBA00010387"/>
    </source>
</evidence>
<evidence type="ECO:0000256" key="3">
    <source>
        <dbReference type="ARBA" id="ARBA00013068"/>
    </source>
</evidence>
<accession>A0A1G2DG53</accession>
<dbReference type="InterPro" id="IPR000741">
    <property type="entry name" value="FBA_I"/>
</dbReference>
<proteinExistence type="inferred from homology"/>
<dbReference type="EMBL" id="MHLO01000028">
    <property type="protein sequence ID" value="OGZ11840.1"/>
    <property type="molecule type" value="Genomic_DNA"/>
</dbReference>
<evidence type="ECO:0000256" key="5">
    <source>
        <dbReference type="ARBA" id="ARBA00023239"/>
    </source>
</evidence>
<comment type="pathway">
    <text evidence="1">Carbohydrate degradation; glycolysis; D-glyceraldehyde 3-phosphate and glycerone phosphate from D-glucose: step 4/4.</text>
</comment>
<dbReference type="SUPFAM" id="SSF51569">
    <property type="entry name" value="Aldolase"/>
    <property type="match status" value="1"/>
</dbReference>
<dbReference type="NCBIfam" id="NF033379">
    <property type="entry name" value="FrucBisAld_I"/>
    <property type="match status" value="1"/>
</dbReference>
<comment type="similarity">
    <text evidence="2">Belongs to the class I fructose-bisphosphate aldolase family.</text>
</comment>
<evidence type="ECO:0000313" key="8">
    <source>
        <dbReference type="Proteomes" id="UP000178636"/>
    </source>
</evidence>
<dbReference type="GO" id="GO:0006096">
    <property type="term" value="P:glycolytic process"/>
    <property type="evidence" value="ECO:0007669"/>
    <property type="project" value="UniProtKB-UniPathway"/>
</dbReference>
<dbReference type="UniPathway" id="UPA00109">
    <property type="reaction ID" value="UER00183"/>
</dbReference>
<sequence>MDTQLLETTAQALVASGKGILAADESAGTANKRFAAVGVEQTEENRRQYRQLLLTTLEAKDILSGVIFFDETFWQNTDDGKPLREYCAENGIIPGIKLDEGLVDLPGFPREKLSKGLDTLPERVHKYGDAGAKFAKWRSVIMVGKTSEGAPLPTEECINANAFVLARYARICQDAGLVPIVEPEVLFDGTHSAKECEDAMGRTLSELFVALYAYRVYLPGVILKTSMVLPGKESKVAIDADDVSERTVRVLHEYVPAELGGVVFLSGGQTSADAFKNLDAIAKKGPHPWGMTFSYSRALQDSVLKHWAAKRDDVAGAKALFGRQLQTVAAAREGTLESGGDADSFVSASQDI</sequence>
<dbReference type="EC" id="4.1.2.13" evidence="3"/>
<evidence type="ECO:0000313" key="7">
    <source>
        <dbReference type="EMBL" id="OGZ11840.1"/>
    </source>
</evidence>
<evidence type="ECO:0000256" key="1">
    <source>
        <dbReference type="ARBA" id="ARBA00004714"/>
    </source>
</evidence>
<dbReference type="Pfam" id="PF00274">
    <property type="entry name" value="Glycolytic"/>
    <property type="match status" value="1"/>
</dbReference>
<evidence type="ECO:0000256" key="4">
    <source>
        <dbReference type="ARBA" id="ARBA00023152"/>
    </source>
</evidence>